<keyword evidence="1" id="KW-1133">Transmembrane helix</keyword>
<protein>
    <submittedName>
        <fullName evidence="2">Uncharacterized protein</fullName>
    </submittedName>
</protein>
<evidence type="ECO:0000313" key="2">
    <source>
        <dbReference type="EMBL" id="VWB11934.1"/>
    </source>
</evidence>
<evidence type="ECO:0000313" key="3">
    <source>
        <dbReference type="Proteomes" id="UP000494162"/>
    </source>
</evidence>
<accession>A0A6P2H4E3</accession>
<feature type="transmembrane region" description="Helical" evidence="1">
    <location>
        <begin position="56"/>
        <end position="78"/>
    </location>
</feature>
<dbReference type="EMBL" id="CABVPP010000001">
    <property type="protein sequence ID" value="VWB11934.1"/>
    <property type="molecule type" value="Genomic_DNA"/>
</dbReference>
<keyword evidence="1" id="KW-0812">Transmembrane</keyword>
<dbReference type="Proteomes" id="UP000494162">
    <property type="component" value="Unassembled WGS sequence"/>
</dbReference>
<proteinExistence type="predicted"/>
<feature type="transmembrane region" description="Helical" evidence="1">
    <location>
        <begin position="21"/>
        <end position="44"/>
    </location>
</feature>
<evidence type="ECO:0000256" key="1">
    <source>
        <dbReference type="SAM" id="Phobius"/>
    </source>
</evidence>
<gene>
    <name evidence="2" type="ORF">BPS26883_00395</name>
</gene>
<name>A0A6P2H4E3_9BURK</name>
<dbReference type="GeneID" id="93167407"/>
<dbReference type="RefSeq" id="WP_174901321.1">
    <property type="nucleotide sequence ID" value="NZ_CABVPP010000001.1"/>
</dbReference>
<keyword evidence="1" id="KW-0472">Membrane</keyword>
<reference evidence="2 3" key="1">
    <citation type="submission" date="2019-09" db="EMBL/GenBank/DDBJ databases">
        <authorList>
            <person name="Depoorter E."/>
        </authorList>
    </citation>
    <scope>NUCLEOTIDE SEQUENCE [LARGE SCALE GENOMIC DNA]</scope>
    <source>
        <strain evidence="2">LMG 26883</strain>
    </source>
</reference>
<organism evidence="2 3">
    <name type="scientific">Burkholderia pseudomultivorans</name>
    <dbReference type="NCBI Taxonomy" id="1207504"/>
    <lineage>
        <taxon>Bacteria</taxon>
        <taxon>Pseudomonadati</taxon>
        <taxon>Pseudomonadota</taxon>
        <taxon>Betaproteobacteria</taxon>
        <taxon>Burkholderiales</taxon>
        <taxon>Burkholderiaceae</taxon>
        <taxon>Burkholderia</taxon>
        <taxon>Burkholderia cepacia complex</taxon>
    </lineage>
</organism>
<dbReference type="AlphaFoldDB" id="A0A6P2H4E3"/>
<sequence length="104" mass="12128">MDDLSKIIEWLLRLATKWVKIVMTVACISSLSIAPLMLVVGMAGVAEGKQQEIAQAWSYIAVSIFFFFSSPVFIYRIWSGRWVFYTKWKVRRELSRKNFFKPAK</sequence>